<evidence type="ECO:0000256" key="1">
    <source>
        <dbReference type="ARBA" id="ARBA00004651"/>
    </source>
</evidence>
<feature type="non-terminal residue" evidence="7">
    <location>
        <position position="303"/>
    </location>
</feature>
<feature type="transmembrane region" description="Helical" evidence="6">
    <location>
        <begin position="71"/>
        <end position="89"/>
    </location>
</feature>
<evidence type="ECO:0000256" key="4">
    <source>
        <dbReference type="ARBA" id="ARBA00022989"/>
    </source>
</evidence>
<gene>
    <name evidence="7" type="ORF">ADK38_00270</name>
</gene>
<keyword evidence="3 6" id="KW-0812">Transmembrane</keyword>
<keyword evidence="8" id="KW-1185">Reference proteome</keyword>
<keyword evidence="2" id="KW-1003">Cell membrane</keyword>
<comment type="caution">
    <text evidence="7">The sequence shown here is derived from an EMBL/GenBank/DDBJ whole genome shotgun (WGS) entry which is preliminary data.</text>
</comment>
<organism evidence="7 8">
    <name type="scientific">Streptomyces varsoviensis</name>
    <dbReference type="NCBI Taxonomy" id="67373"/>
    <lineage>
        <taxon>Bacteria</taxon>
        <taxon>Bacillati</taxon>
        <taxon>Actinomycetota</taxon>
        <taxon>Actinomycetes</taxon>
        <taxon>Kitasatosporales</taxon>
        <taxon>Streptomycetaceae</taxon>
        <taxon>Streptomyces</taxon>
    </lineage>
</organism>
<evidence type="ECO:0000313" key="8">
    <source>
        <dbReference type="Proteomes" id="UP000037020"/>
    </source>
</evidence>
<comment type="subcellular location">
    <subcellularLocation>
        <location evidence="1">Cell membrane</location>
        <topology evidence="1">Multi-pass membrane protein</topology>
    </subcellularLocation>
</comment>
<keyword evidence="4 6" id="KW-1133">Transmembrane helix</keyword>
<feature type="transmembrane region" description="Helical" evidence="6">
    <location>
        <begin position="222"/>
        <end position="244"/>
    </location>
</feature>
<name>A0ABR5JFX2_9ACTN</name>
<keyword evidence="5 6" id="KW-0472">Membrane</keyword>
<evidence type="ECO:0000256" key="6">
    <source>
        <dbReference type="SAM" id="Phobius"/>
    </source>
</evidence>
<protein>
    <submittedName>
        <fullName evidence="7">Integral membrane protein</fullName>
    </submittedName>
</protein>
<dbReference type="PANTHER" id="PTHR23513:SF11">
    <property type="entry name" value="STAPHYLOFERRIN A TRANSPORTER"/>
    <property type="match status" value="1"/>
</dbReference>
<feature type="transmembrane region" description="Helical" evidence="6">
    <location>
        <begin position="250"/>
        <end position="268"/>
    </location>
</feature>
<evidence type="ECO:0000256" key="2">
    <source>
        <dbReference type="ARBA" id="ARBA00022475"/>
    </source>
</evidence>
<dbReference type="EMBL" id="LGUT01000014">
    <property type="protein sequence ID" value="KOG91976.1"/>
    <property type="molecule type" value="Genomic_DNA"/>
</dbReference>
<proteinExistence type="predicted"/>
<dbReference type="Pfam" id="PF07690">
    <property type="entry name" value="MFS_1"/>
    <property type="match status" value="1"/>
</dbReference>
<evidence type="ECO:0000256" key="3">
    <source>
        <dbReference type="ARBA" id="ARBA00022692"/>
    </source>
</evidence>
<feature type="transmembrane region" description="Helical" evidence="6">
    <location>
        <begin position="189"/>
        <end position="210"/>
    </location>
</feature>
<dbReference type="PANTHER" id="PTHR23513">
    <property type="entry name" value="INTEGRAL MEMBRANE EFFLUX PROTEIN-RELATED"/>
    <property type="match status" value="1"/>
</dbReference>
<feature type="transmembrane region" description="Helical" evidence="6">
    <location>
        <begin position="280"/>
        <end position="298"/>
    </location>
</feature>
<feature type="transmembrane region" description="Helical" evidence="6">
    <location>
        <begin position="152"/>
        <end position="177"/>
    </location>
</feature>
<dbReference type="Gene3D" id="1.20.1250.20">
    <property type="entry name" value="MFS general substrate transporter like domains"/>
    <property type="match status" value="1"/>
</dbReference>
<evidence type="ECO:0000313" key="7">
    <source>
        <dbReference type="EMBL" id="KOG91976.1"/>
    </source>
</evidence>
<dbReference type="Proteomes" id="UP000037020">
    <property type="component" value="Unassembled WGS sequence"/>
</dbReference>
<evidence type="ECO:0000256" key="5">
    <source>
        <dbReference type="ARBA" id="ARBA00023136"/>
    </source>
</evidence>
<dbReference type="SUPFAM" id="SSF103473">
    <property type="entry name" value="MFS general substrate transporter"/>
    <property type="match status" value="1"/>
</dbReference>
<reference evidence="7 8" key="1">
    <citation type="submission" date="2015-07" db="EMBL/GenBank/DDBJ databases">
        <authorList>
            <person name="Ju K.-S."/>
            <person name="Doroghazi J.R."/>
            <person name="Metcalf W.W."/>
        </authorList>
    </citation>
    <scope>NUCLEOTIDE SEQUENCE [LARGE SCALE GENOMIC DNA]</scope>
    <source>
        <strain evidence="7 8">NRRL B-3589</strain>
    </source>
</reference>
<feature type="transmembrane region" description="Helical" evidence="6">
    <location>
        <begin position="95"/>
        <end position="115"/>
    </location>
</feature>
<dbReference type="InterPro" id="IPR011701">
    <property type="entry name" value="MFS"/>
</dbReference>
<sequence length="303" mass="29347">MRKRYATVSYVLGAATARTGDEMSGPALLLAGLAVTGSAASGSALLAALTVSAAVGGPLFGVLLDRSARPGRLLAGALAGYAAGLAAVLVSLGRAPFACSVALAVLTGLLGPALAGGWTSQLPRVAAPEALPRVTAFDAMTFNVASLAGPALAGLLAGVAGAPAGAAAAIAFIVLALPSAWTLPPVRRPAPATSAASVLAGLAAGFRAVVRTRPLARATSASVVSCVGEGMLVACCPLLGAQALGGAGRGALLLSVVAASALAANATLSRFPRLLSPDTVLWCSPLVLAGALSLAATVRTAPF</sequence>
<accession>A0ABR5JFX2</accession>
<dbReference type="InterPro" id="IPR036259">
    <property type="entry name" value="MFS_trans_sf"/>
</dbReference>